<feature type="region of interest" description="Disordered" evidence="1">
    <location>
        <begin position="56"/>
        <end position="89"/>
    </location>
</feature>
<evidence type="ECO:0000313" key="4">
    <source>
        <dbReference type="EMBL" id="KIY53363.1"/>
    </source>
</evidence>
<dbReference type="AlphaFoldDB" id="A0A0D7ARD3"/>
<name>A0A0D7ARD3_9AGAR</name>
<evidence type="ECO:0000256" key="1">
    <source>
        <dbReference type="SAM" id="MobiDB-lite"/>
    </source>
</evidence>
<keyword evidence="2" id="KW-1133">Transmembrane helix</keyword>
<dbReference type="PANTHER" id="PTHR41807">
    <property type="entry name" value="GLUTATHIONE TRANSFERASE 3"/>
    <property type="match status" value="1"/>
</dbReference>
<keyword evidence="5" id="KW-1185">Reference proteome</keyword>
<gene>
    <name evidence="4" type="ORF">FISHEDRAFT_68969</name>
</gene>
<dbReference type="SMART" id="SM00513">
    <property type="entry name" value="SAP"/>
    <property type="match status" value="1"/>
</dbReference>
<feature type="domain" description="SAP" evidence="3">
    <location>
        <begin position="8"/>
        <end position="42"/>
    </location>
</feature>
<evidence type="ECO:0000256" key="2">
    <source>
        <dbReference type="SAM" id="Phobius"/>
    </source>
</evidence>
<dbReference type="EMBL" id="KN881618">
    <property type="protein sequence ID" value="KIY53363.1"/>
    <property type="molecule type" value="Genomic_DNA"/>
</dbReference>
<sequence>MAIYSGGLLSKKKAELQEIAFALDLDVEGTKDDLQQRIKKHLDTNSYLENDERFSGLYGRRKRGASTQPTKSEEPLHMKPTSRMNHRKPPSLERVVEVPPVFSIPLKEVSEVSMIPKASPETVVSEEPHTDDATFEARPNSILASLTPSRIPLPISAPISTIMSLRRAAPEAAAAAVVALTPQGPAQPDEKALLRVLRQYASSSRNIWWLAALFELVFLFSHVIQLRPLSDPLNPRPASIILADVGRTFWEHSPILGHWILTSVIIPIFFGTIMSFNPLSRSSSKDNLSLDAVTASIVRLALQVGYPFPTYVASPGTFARTSDVIGKDMRILSASVVVAFAFADSIVSATQAIAASITTDRESLAVDKSHLIESSSSASHHGDDD</sequence>
<dbReference type="InterPro" id="IPR003034">
    <property type="entry name" value="SAP_dom"/>
</dbReference>
<evidence type="ECO:0000259" key="3">
    <source>
        <dbReference type="SMART" id="SM00513"/>
    </source>
</evidence>
<organism evidence="4 5">
    <name type="scientific">Fistulina hepatica ATCC 64428</name>
    <dbReference type="NCBI Taxonomy" id="1128425"/>
    <lineage>
        <taxon>Eukaryota</taxon>
        <taxon>Fungi</taxon>
        <taxon>Dikarya</taxon>
        <taxon>Basidiomycota</taxon>
        <taxon>Agaricomycotina</taxon>
        <taxon>Agaricomycetes</taxon>
        <taxon>Agaricomycetidae</taxon>
        <taxon>Agaricales</taxon>
        <taxon>Fistulinaceae</taxon>
        <taxon>Fistulina</taxon>
    </lineage>
</organism>
<keyword evidence="2" id="KW-0812">Transmembrane</keyword>
<reference evidence="4 5" key="1">
    <citation type="journal article" date="2015" name="Fungal Genet. Biol.">
        <title>Evolution of novel wood decay mechanisms in Agaricales revealed by the genome sequences of Fistulina hepatica and Cylindrobasidium torrendii.</title>
        <authorList>
            <person name="Floudas D."/>
            <person name="Held B.W."/>
            <person name="Riley R."/>
            <person name="Nagy L.G."/>
            <person name="Koehler G."/>
            <person name="Ransdell A.S."/>
            <person name="Younus H."/>
            <person name="Chow J."/>
            <person name="Chiniquy J."/>
            <person name="Lipzen A."/>
            <person name="Tritt A."/>
            <person name="Sun H."/>
            <person name="Haridas S."/>
            <person name="LaButti K."/>
            <person name="Ohm R.A."/>
            <person name="Kues U."/>
            <person name="Blanchette R.A."/>
            <person name="Grigoriev I.V."/>
            <person name="Minto R.E."/>
            <person name="Hibbett D.S."/>
        </authorList>
    </citation>
    <scope>NUCLEOTIDE SEQUENCE [LARGE SCALE GENOMIC DNA]</scope>
    <source>
        <strain evidence="4 5">ATCC 64428</strain>
    </source>
</reference>
<dbReference type="Proteomes" id="UP000054144">
    <property type="component" value="Unassembled WGS sequence"/>
</dbReference>
<dbReference type="PANTHER" id="PTHR41807:SF1">
    <property type="entry name" value="GLUTATHIONE TRANSFERASE 3"/>
    <property type="match status" value="1"/>
</dbReference>
<feature type="transmembrane region" description="Helical" evidence="2">
    <location>
        <begin position="207"/>
        <end position="226"/>
    </location>
</feature>
<protein>
    <recommendedName>
        <fullName evidence="3">SAP domain-containing protein</fullName>
    </recommendedName>
</protein>
<dbReference type="InterPro" id="IPR038872">
    <property type="entry name" value="Put_GTT3"/>
</dbReference>
<dbReference type="OrthoDB" id="5569309at2759"/>
<evidence type="ECO:0000313" key="5">
    <source>
        <dbReference type="Proteomes" id="UP000054144"/>
    </source>
</evidence>
<dbReference type="Pfam" id="PF18953">
    <property type="entry name" value="SAP_new25"/>
    <property type="match status" value="1"/>
</dbReference>
<dbReference type="GO" id="GO:0016020">
    <property type="term" value="C:membrane"/>
    <property type="evidence" value="ECO:0007669"/>
    <property type="project" value="TreeGrafter"/>
</dbReference>
<proteinExistence type="predicted"/>
<keyword evidence="2" id="KW-0472">Membrane</keyword>
<accession>A0A0D7ARD3</accession>
<feature type="transmembrane region" description="Helical" evidence="2">
    <location>
        <begin position="256"/>
        <end position="276"/>
    </location>
</feature>